<dbReference type="EC" id="2.1.1.193" evidence="10"/>
<keyword evidence="5 10" id="KW-0489">Methyltransferase</keyword>
<comment type="function">
    <text evidence="8 10">Specifically methylates the N3 position of the uracil ring of uridine 1498 (m3U1498) in 16S rRNA. Acts on the fully assembled 30S ribosomal subunit.</text>
</comment>
<evidence type="ECO:0000259" key="11">
    <source>
        <dbReference type="Pfam" id="PF04452"/>
    </source>
</evidence>
<evidence type="ECO:0000313" key="12">
    <source>
        <dbReference type="EMBL" id="PUE02753.1"/>
    </source>
</evidence>
<gene>
    <name evidence="12" type="ORF">C3L24_05585</name>
</gene>
<dbReference type="GO" id="GO:0070475">
    <property type="term" value="P:rRNA base methylation"/>
    <property type="evidence" value="ECO:0007669"/>
    <property type="project" value="TreeGrafter"/>
</dbReference>
<comment type="caution">
    <text evidence="12">The sequence shown here is derived from an EMBL/GenBank/DDBJ whole genome shotgun (WGS) entry which is preliminary data.</text>
</comment>
<dbReference type="InterPro" id="IPR046886">
    <property type="entry name" value="RsmE_MTase_dom"/>
</dbReference>
<dbReference type="PIRSF" id="PIRSF015601">
    <property type="entry name" value="MTase_slr0722"/>
    <property type="match status" value="1"/>
</dbReference>
<protein>
    <recommendedName>
        <fullName evidence="10">Ribosomal RNA small subunit methyltransferase E</fullName>
        <ecNumber evidence="10">2.1.1.193</ecNumber>
    </recommendedName>
</protein>
<name>A0A6N4DXB4_9GAMM</name>
<evidence type="ECO:0000256" key="3">
    <source>
        <dbReference type="ARBA" id="ARBA00022490"/>
    </source>
</evidence>
<evidence type="ECO:0000256" key="5">
    <source>
        <dbReference type="ARBA" id="ARBA00022603"/>
    </source>
</evidence>
<evidence type="ECO:0000256" key="9">
    <source>
        <dbReference type="ARBA" id="ARBA00047944"/>
    </source>
</evidence>
<dbReference type="InterPro" id="IPR029026">
    <property type="entry name" value="tRNA_m1G_MTases_N"/>
</dbReference>
<dbReference type="EMBL" id="PQCO01000174">
    <property type="protein sequence ID" value="PUE02753.1"/>
    <property type="molecule type" value="Genomic_DNA"/>
</dbReference>
<dbReference type="GO" id="GO:0070042">
    <property type="term" value="F:rRNA (uridine-N3-)-methyltransferase activity"/>
    <property type="evidence" value="ECO:0007669"/>
    <property type="project" value="TreeGrafter"/>
</dbReference>
<comment type="similarity">
    <text evidence="2 10">Belongs to the RNA methyltransferase RsmE family.</text>
</comment>
<evidence type="ECO:0000256" key="8">
    <source>
        <dbReference type="ARBA" id="ARBA00025699"/>
    </source>
</evidence>
<dbReference type="GO" id="GO:0005737">
    <property type="term" value="C:cytoplasm"/>
    <property type="evidence" value="ECO:0007669"/>
    <property type="project" value="UniProtKB-SubCell"/>
</dbReference>
<comment type="subcellular location">
    <subcellularLocation>
        <location evidence="1 10">Cytoplasm</location>
    </subcellularLocation>
</comment>
<dbReference type="PANTHER" id="PTHR30027:SF3">
    <property type="entry name" value="16S RRNA (URACIL(1498)-N(3))-METHYLTRANSFERASE"/>
    <property type="match status" value="1"/>
</dbReference>
<accession>A0A6N4DXB4</accession>
<reference evidence="12 13" key="1">
    <citation type="submission" date="2018-01" db="EMBL/GenBank/DDBJ databases">
        <title>Novel co-symbiosis in the lucinid bivalve Phacoides pectinatus.</title>
        <authorList>
            <person name="Lim S.J."/>
            <person name="Davis B.G."/>
            <person name="Gill D.E."/>
            <person name="Engel A.S."/>
            <person name="Anderson L.C."/>
            <person name="Campbell B.J."/>
        </authorList>
    </citation>
    <scope>NUCLEOTIDE SEQUENCE [LARGE SCALE GENOMIC DNA]</scope>
    <source>
        <strain evidence="12">N3_P5</strain>
    </source>
</reference>
<keyword evidence="6 10" id="KW-0808">Transferase</keyword>
<sequence>MNLILLQESDFIAEDRVRLEGRRWRHITEVHRAAPGQSLRVGLLGGAMGTGEVEARGEQWLELRVWLDTPPPLPLPLTLVMALPRPKMLRRCLGMVAEMGIPELYLINSARVEKSFWQSPWLEPQRLIHCLTPGLEQARDTRLPRVHLRRRFRPFVEDELPGLLAHRRGLVAHPGGVPLGADTLGTPISAPSLLCIGPEGGFIPYEVQRLVEAGCSTLDLGGRIYRVETALPLLIGRLFV</sequence>
<dbReference type="Proteomes" id="UP000250928">
    <property type="component" value="Unassembled WGS sequence"/>
</dbReference>
<comment type="catalytic activity">
    <reaction evidence="9 10">
        <text>uridine(1498) in 16S rRNA + S-adenosyl-L-methionine = N(3)-methyluridine(1498) in 16S rRNA + S-adenosyl-L-homocysteine + H(+)</text>
        <dbReference type="Rhea" id="RHEA:42920"/>
        <dbReference type="Rhea" id="RHEA-COMP:10283"/>
        <dbReference type="Rhea" id="RHEA-COMP:10284"/>
        <dbReference type="ChEBI" id="CHEBI:15378"/>
        <dbReference type="ChEBI" id="CHEBI:57856"/>
        <dbReference type="ChEBI" id="CHEBI:59789"/>
        <dbReference type="ChEBI" id="CHEBI:65315"/>
        <dbReference type="ChEBI" id="CHEBI:74502"/>
        <dbReference type="EC" id="2.1.1.193"/>
    </reaction>
</comment>
<dbReference type="Pfam" id="PF04452">
    <property type="entry name" value="Methyltrans_RNA"/>
    <property type="match status" value="1"/>
</dbReference>
<evidence type="ECO:0000256" key="2">
    <source>
        <dbReference type="ARBA" id="ARBA00005528"/>
    </source>
</evidence>
<evidence type="ECO:0000313" key="13">
    <source>
        <dbReference type="Proteomes" id="UP000250928"/>
    </source>
</evidence>
<evidence type="ECO:0000256" key="1">
    <source>
        <dbReference type="ARBA" id="ARBA00004496"/>
    </source>
</evidence>
<evidence type="ECO:0000256" key="7">
    <source>
        <dbReference type="ARBA" id="ARBA00022691"/>
    </source>
</evidence>
<evidence type="ECO:0000256" key="6">
    <source>
        <dbReference type="ARBA" id="ARBA00022679"/>
    </source>
</evidence>
<dbReference type="InterPro" id="IPR029028">
    <property type="entry name" value="Alpha/beta_knot_MTases"/>
</dbReference>
<dbReference type="PANTHER" id="PTHR30027">
    <property type="entry name" value="RIBOSOMAL RNA SMALL SUBUNIT METHYLTRANSFERASE E"/>
    <property type="match status" value="1"/>
</dbReference>
<organism evidence="12 13">
    <name type="scientific">Candidatus Sedimenticola endophacoides</name>
    <dbReference type="NCBI Taxonomy" id="2548426"/>
    <lineage>
        <taxon>Bacteria</taxon>
        <taxon>Pseudomonadati</taxon>
        <taxon>Pseudomonadota</taxon>
        <taxon>Gammaproteobacteria</taxon>
        <taxon>Chromatiales</taxon>
        <taxon>Sedimenticolaceae</taxon>
        <taxon>Sedimenticola</taxon>
    </lineage>
</organism>
<dbReference type="SUPFAM" id="SSF75217">
    <property type="entry name" value="alpha/beta knot"/>
    <property type="match status" value="1"/>
</dbReference>
<dbReference type="NCBIfam" id="TIGR00046">
    <property type="entry name" value="RsmE family RNA methyltransferase"/>
    <property type="match status" value="1"/>
</dbReference>
<evidence type="ECO:0000256" key="4">
    <source>
        <dbReference type="ARBA" id="ARBA00022552"/>
    </source>
</evidence>
<dbReference type="InterPro" id="IPR006700">
    <property type="entry name" value="RsmE"/>
</dbReference>
<dbReference type="Gene3D" id="3.40.1280.10">
    <property type="match status" value="1"/>
</dbReference>
<feature type="domain" description="Ribosomal RNA small subunit methyltransferase E methyltransferase" evidence="11">
    <location>
        <begin position="72"/>
        <end position="236"/>
    </location>
</feature>
<dbReference type="CDD" id="cd18084">
    <property type="entry name" value="RsmE-like"/>
    <property type="match status" value="1"/>
</dbReference>
<proteinExistence type="inferred from homology"/>
<dbReference type="NCBIfam" id="NF008700">
    <property type="entry name" value="PRK11713.5-4"/>
    <property type="match status" value="1"/>
</dbReference>
<dbReference type="AlphaFoldDB" id="A0A6N4DXB4"/>
<evidence type="ECO:0000256" key="10">
    <source>
        <dbReference type="PIRNR" id="PIRNR015601"/>
    </source>
</evidence>
<keyword evidence="3 10" id="KW-0963">Cytoplasm</keyword>
<keyword evidence="7 10" id="KW-0949">S-adenosyl-L-methionine</keyword>
<keyword evidence="4 10" id="KW-0698">rRNA processing</keyword>